<comment type="subcellular location">
    <subcellularLocation>
        <location evidence="1">Cell inner membrane</location>
        <topology evidence="1">Multi-pass membrane protein</topology>
    </subcellularLocation>
    <subcellularLocation>
        <location evidence="9">Cell membrane</location>
        <topology evidence="9">Multi-pass membrane protein</topology>
    </subcellularLocation>
</comment>
<feature type="transmembrane region" description="Helical" evidence="9">
    <location>
        <begin position="27"/>
        <end position="48"/>
    </location>
</feature>
<dbReference type="Proteomes" id="UP000559404">
    <property type="component" value="Unassembled WGS sequence"/>
</dbReference>
<dbReference type="EMBL" id="JACEON010000001">
    <property type="protein sequence ID" value="MBA4610139.1"/>
    <property type="molecule type" value="Genomic_DNA"/>
</dbReference>
<evidence type="ECO:0000256" key="8">
    <source>
        <dbReference type="ARBA" id="ARBA00023136"/>
    </source>
</evidence>
<dbReference type="PANTHER" id="PTHR30614:SF10">
    <property type="entry name" value="ARGININE ABC TRANSPORTER PERMEASE PROTEIN ARTM"/>
    <property type="match status" value="1"/>
</dbReference>
<dbReference type="NCBIfam" id="TIGR01726">
    <property type="entry name" value="HEQRo_perm_3TM"/>
    <property type="match status" value="1"/>
</dbReference>
<evidence type="ECO:0000256" key="6">
    <source>
        <dbReference type="ARBA" id="ARBA00022692"/>
    </source>
</evidence>
<dbReference type="InterPro" id="IPR043429">
    <property type="entry name" value="ArtM/GltK/GlnP/TcyL/YhdX-like"/>
</dbReference>
<evidence type="ECO:0000256" key="1">
    <source>
        <dbReference type="ARBA" id="ARBA00004429"/>
    </source>
</evidence>
<dbReference type="Gene3D" id="1.10.3720.10">
    <property type="entry name" value="MetI-like"/>
    <property type="match status" value="1"/>
</dbReference>
<name>A0A838XFB7_9HYPH</name>
<evidence type="ECO:0000313" key="12">
    <source>
        <dbReference type="Proteomes" id="UP000559404"/>
    </source>
</evidence>
<evidence type="ECO:0000256" key="2">
    <source>
        <dbReference type="ARBA" id="ARBA00010072"/>
    </source>
</evidence>
<dbReference type="PROSITE" id="PS50928">
    <property type="entry name" value="ABC_TM1"/>
    <property type="match status" value="1"/>
</dbReference>
<keyword evidence="6 9" id="KW-0812">Transmembrane</keyword>
<protein>
    <submittedName>
        <fullName evidence="11">ABC transporter permease</fullName>
    </submittedName>
</protein>
<dbReference type="SUPFAM" id="SSF161098">
    <property type="entry name" value="MetI-like"/>
    <property type="match status" value="1"/>
</dbReference>
<keyword evidence="12" id="KW-1185">Reference proteome</keyword>
<gene>
    <name evidence="11" type="ORF">H1W37_00635</name>
</gene>
<feature type="transmembrane region" description="Helical" evidence="9">
    <location>
        <begin position="68"/>
        <end position="91"/>
    </location>
</feature>
<feature type="transmembrane region" description="Helical" evidence="9">
    <location>
        <begin position="211"/>
        <end position="231"/>
    </location>
</feature>
<feature type="transmembrane region" description="Helical" evidence="9">
    <location>
        <begin position="144"/>
        <end position="162"/>
    </location>
</feature>
<keyword evidence="3 9" id="KW-0813">Transport</keyword>
<evidence type="ECO:0000256" key="9">
    <source>
        <dbReference type="RuleBase" id="RU363032"/>
    </source>
</evidence>
<dbReference type="GO" id="GO:0043190">
    <property type="term" value="C:ATP-binding cassette (ABC) transporter complex"/>
    <property type="evidence" value="ECO:0007669"/>
    <property type="project" value="InterPro"/>
</dbReference>
<dbReference type="GO" id="GO:0022857">
    <property type="term" value="F:transmembrane transporter activity"/>
    <property type="evidence" value="ECO:0007669"/>
    <property type="project" value="InterPro"/>
</dbReference>
<comment type="caution">
    <text evidence="11">The sequence shown here is derived from an EMBL/GenBank/DDBJ whole genome shotgun (WGS) entry which is preliminary data.</text>
</comment>
<feature type="domain" description="ABC transmembrane type-1" evidence="10">
    <location>
        <begin position="67"/>
        <end position="264"/>
    </location>
</feature>
<evidence type="ECO:0000256" key="4">
    <source>
        <dbReference type="ARBA" id="ARBA00022475"/>
    </source>
</evidence>
<dbReference type="CDD" id="cd06261">
    <property type="entry name" value="TM_PBP2"/>
    <property type="match status" value="1"/>
</dbReference>
<feature type="transmembrane region" description="Helical" evidence="9">
    <location>
        <begin position="103"/>
        <end position="124"/>
    </location>
</feature>
<evidence type="ECO:0000259" key="10">
    <source>
        <dbReference type="PROSITE" id="PS50928"/>
    </source>
</evidence>
<keyword evidence="7 9" id="KW-1133">Transmembrane helix</keyword>
<dbReference type="GO" id="GO:0006865">
    <property type="term" value="P:amino acid transport"/>
    <property type="evidence" value="ECO:0007669"/>
    <property type="project" value="TreeGrafter"/>
</dbReference>
<keyword evidence="4" id="KW-1003">Cell membrane</keyword>
<accession>A0A838XFB7</accession>
<evidence type="ECO:0000256" key="7">
    <source>
        <dbReference type="ARBA" id="ARBA00022989"/>
    </source>
</evidence>
<sequence length="279" mass="31286">MSVNTLAPIAARKPPPAPERGWTGTRIAGHVLMALWIVSGAVLLLYLANNVMSPFVQRYWSQYLEGAVVTIELVALSMVLGALLSLPIALARSSRNPILSGLAYGYVYLFRGTPLLAQLFLIYYGLGSFRGFFSDIGLWWFFRDAWYCAIFSFTLNTAAYQAEILRGAVQNIDKGQWEAASSLGLGKGVTFFRIILPQALIVALRPYGNELVLMIKGSAIVSIITIFDLMGHTRRSFSRSYDFQAYIWAAVLYLMMVEGLRRIWDRLEARLTRHLKRSA</sequence>
<comment type="similarity">
    <text evidence="2">Belongs to the binding-protein-dependent transport system permease family. HisMQ subfamily.</text>
</comment>
<proteinExistence type="inferred from homology"/>
<reference evidence="11 12" key="1">
    <citation type="submission" date="2020-07" db="EMBL/GenBank/DDBJ databases">
        <authorList>
            <person name="Li M."/>
        </authorList>
    </citation>
    <scope>NUCLEOTIDE SEQUENCE [LARGE SCALE GENOMIC DNA]</scope>
    <source>
        <strain evidence="11 12">DSM 23284</strain>
    </source>
</reference>
<feature type="transmembrane region" description="Helical" evidence="9">
    <location>
        <begin position="243"/>
        <end position="264"/>
    </location>
</feature>
<dbReference type="AlphaFoldDB" id="A0A838XFB7"/>
<evidence type="ECO:0000313" key="11">
    <source>
        <dbReference type="EMBL" id="MBA4610139.1"/>
    </source>
</evidence>
<keyword evidence="8 9" id="KW-0472">Membrane</keyword>
<organism evidence="11 12">
    <name type="scientific">Stappia taiwanensis</name>
    <dbReference type="NCBI Taxonomy" id="992267"/>
    <lineage>
        <taxon>Bacteria</taxon>
        <taxon>Pseudomonadati</taxon>
        <taxon>Pseudomonadota</taxon>
        <taxon>Alphaproteobacteria</taxon>
        <taxon>Hyphomicrobiales</taxon>
        <taxon>Stappiaceae</taxon>
        <taxon>Stappia</taxon>
    </lineage>
</organism>
<dbReference type="PANTHER" id="PTHR30614">
    <property type="entry name" value="MEMBRANE COMPONENT OF AMINO ACID ABC TRANSPORTER"/>
    <property type="match status" value="1"/>
</dbReference>
<dbReference type="InterPro" id="IPR010065">
    <property type="entry name" value="AA_ABC_transptr_permease_3TM"/>
</dbReference>
<evidence type="ECO:0000256" key="3">
    <source>
        <dbReference type="ARBA" id="ARBA00022448"/>
    </source>
</evidence>
<dbReference type="Pfam" id="PF00528">
    <property type="entry name" value="BPD_transp_1"/>
    <property type="match status" value="1"/>
</dbReference>
<dbReference type="InterPro" id="IPR035906">
    <property type="entry name" value="MetI-like_sf"/>
</dbReference>
<keyword evidence="5" id="KW-0997">Cell inner membrane</keyword>
<reference evidence="11 12" key="2">
    <citation type="submission" date="2020-08" db="EMBL/GenBank/DDBJ databases">
        <title>Stappia taiwanensis sp. nov., isolated from a coastal thermal spring.</title>
        <authorList>
            <person name="Kampfer P."/>
        </authorList>
    </citation>
    <scope>NUCLEOTIDE SEQUENCE [LARGE SCALE GENOMIC DNA]</scope>
    <source>
        <strain evidence="11 12">DSM 23284</strain>
    </source>
</reference>
<dbReference type="InterPro" id="IPR000515">
    <property type="entry name" value="MetI-like"/>
</dbReference>
<evidence type="ECO:0000256" key="5">
    <source>
        <dbReference type="ARBA" id="ARBA00022519"/>
    </source>
</evidence>